<accession>A0A1V4SPT8</accession>
<organism evidence="2 3">
    <name type="scientific">Ruminiclostridium hungatei</name>
    <name type="common">Clostridium hungatei</name>
    <dbReference type="NCBI Taxonomy" id="48256"/>
    <lineage>
        <taxon>Bacteria</taxon>
        <taxon>Bacillati</taxon>
        <taxon>Bacillota</taxon>
        <taxon>Clostridia</taxon>
        <taxon>Eubacteriales</taxon>
        <taxon>Oscillospiraceae</taxon>
        <taxon>Ruminiclostridium</taxon>
    </lineage>
</organism>
<keyword evidence="3" id="KW-1185">Reference proteome</keyword>
<evidence type="ECO:0000259" key="1">
    <source>
        <dbReference type="Pfam" id="PF05168"/>
    </source>
</evidence>
<proteinExistence type="predicted"/>
<name>A0A1V4SPT8_RUMHU</name>
<sequence>MFECMDEDIDFPSFEEKYGGAKTYYRRAVQFMEEGQCHSVVFNVAAVALEYYLVALCELYGIPPRNHNYTCLMDAVENVVAVPEQLNRQIRDMDILFRICSLEDFEISAPEIEDRDRVLRLCREVALLFDKDRISRLENSSEFRN</sequence>
<dbReference type="RefSeq" id="WP_242656409.1">
    <property type="nucleotide sequence ID" value="NZ_MZGX01000002.1"/>
</dbReference>
<evidence type="ECO:0000313" key="3">
    <source>
        <dbReference type="Proteomes" id="UP000191554"/>
    </source>
</evidence>
<dbReference type="EMBL" id="MZGX01000002">
    <property type="protein sequence ID" value="OPX45918.1"/>
    <property type="molecule type" value="Genomic_DNA"/>
</dbReference>
<dbReference type="Gene3D" id="1.20.120.330">
    <property type="entry name" value="Nucleotidyltransferases domain 2"/>
    <property type="match status" value="1"/>
</dbReference>
<gene>
    <name evidence="2" type="ORF">CLHUN_03910</name>
</gene>
<dbReference type="Proteomes" id="UP000191554">
    <property type="component" value="Unassembled WGS sequence"/>
</dbReference>
<protein>
    <recommendedName>
        <fullName evidence="1">HEPN domain-containing protein</fullName>
    </recommendedName>
</protein>
<feature type="domain" description="HEPN" evidence="1">
    <location>
        <begin position="21"/>
        <end position="120"/>
    </location>
</feature>
<dbReference type="STRING" id="48256.CLHUN_03910"/>
<reference evidence="2 3" key="1">
    <citation type="submission" date="2017-03" db="EMBL/GenBank/DDBJ databases">
        <title>Genome sequence of Clostridium hungatei DSM 14427.</title>
        <authorList>
            <person name="Poehlein A."/>
            <person name="Daniel R."/>
        </authorList>
    </citation>
    <scope>NUCLEOTIDE SEQUENCE [LARGE SCALE GENOMIC DNA]</scope>
    <source>
        <strain evidence="2 3">DSM 14427</strain>
    </source>
</reference>
<comment type="caution">
    <text evidence="2">The sequence shown here is derived from an EMBL/GenBank/DDBJ whole genome shotgun (WGS) entry which is preliminary data.</text>
</comment>
<dbReference type="AlphaFoldDB" id="A0A1V4SPT8"/>
<evidence type="ECO:0000313" key="2">
    <source>
        <dbReference type="EMBL" id="OPX45918.1"/>
    </source>
</evidence>
<dbReference type="Pfam" id="PF05168">
    <property type="entry name" value="HEPN"/>
    <property type="match status" value="1"/>
</dbReference>
<dbReference type="InterPro" id="IPR007842">
    <property type="entry name" value="HEPN_dom"/>
</dbReference>